<comment type="subcellular location">
    <subcellularLocation>
        <location evidence="1">Cell membrane</location>
        <topology evidence="1">Multi-pass membrane protein</topology>
    </subcellularLocation>
</comment>
<evidence type="ECO:0000256" key="1">
    <source>
        <dbReference type="ARBA" id="ARBA00004651"/>
    </source>
</evidence>
<dbReference type="EMBL" id="JAMQAW010000007">
    <property type="protein sequence ID" value="MCM2388224.1"/>
    <property type="molecule type" value="Genomic_DNA"/>
</dbReference>
<feature type="domain" description="Major facilitator superfamily (MFS) profile" evidence="6">
    <location>
        <begin position="208"/>
        <end position="386"/>
    </location>
</feature>
<feature type="transmembrane region" description="Helical" evidence="5">
    <location>
        <begin position="212"/>
        <end position="230"/>
    </location>
</feature>
<dbReference type="Gene3D" id="1.20.1250.20">
    <property type="entry name" value="MFS general substrate transporter like domains"/>
    <property type="match status" value="1"/>
</dbReference>
<feature type="transmembrane region" description="Helical" evidence="5">
    <location>
        <begin position="242"/>
        <end position="262"/>
    </location>
</feature>
<evidence type="ECO:0000256" key="5">
    <source>
        <dbReference type="SAM" id="Phobius"/>
    </source>
</evidence>
<evidence type="ECO:0000256" key="3">
    <source>
        <dbReference type="ARBA" id="ARBA00022989"/>
    </source>
</evidence>
<evidence type="ECO:0000259" key="6">
    <source>
        <dbReference type="PROSITE" id="PS50850"/>
    </source>
</evidence>
<dbReference type="RefSeq" id="WP_250918572.1">
    <property type="nucleotide sequence ID" value="NZ_JAMQAW010000007.1"/>
</dbReference>
<organism evidence="7 8">
    <name type="scientific">Streptomyces albipurpureus</name>
    <dbReference type="NCBI Taxonomy" id="2897419"/>
    <lineage>
        <taxon>Bacteria</taxon>
        <taxon>Bacillati</taxon>
        <taxon>Actinomycetota</taxon>
        <taxon>Actinomycetes</taxon>
        <taxon>Kitasatosporales</taxon>
        <taxon>Streptomycetaceae</taxon>
        <taxon>Streptomyces</taxon>
    </lineage>
</organism>
<dbReference type="InterPro" id="IPR036259">
    <property type="entry name" value="MFS_trans_sf"/>
</dbReference>
<dbReference type="Pfam" id="PF07690">
    <property type="entry name" value="MFS_1"/>
    <property type="match status" value="1"/>
</dbReference>
<feature type="transmembrane region" description="Helical" evidence="5">
    <location>
        <begin position="94"/>
        <end position="116"/>
    </location>
</feature>
<reference evidence="7" key="1">
    <citation type="submission" date="2022-06" db="EMBL/GenBank/DDBJ databases">
        <title>Genome public.</title>
        <authorList>
            <person name="Sun Q."/>
        </authorList>
    </citation>
    <scope>NUCLEOTIDE SEQUENCE</scope>
    <source>
        <strain evidence="7">CWNU-1</strain>
    </source>
</reference>
<proteinExistence type="predicted"/>
<dbReference type="InterPro" id="IPR011701">
    <property type="entry name" value="MFS"/>
</dbReference>
<accession>A0ABT0UJP2</accession>
<keyword evidence="4 5" id="KW-0472">Membrane</keyword>
<keyword evidence="3 5" id="KW-1133">Transmembrane helix</keyword>
<keyword evidence="8" id="KW-1185">Reference proteome</keyword>
<dbReference type="SUPFAM" id="SSF103473">
    <property type="entry name" value="MFS general substrate transporter"/>
    <property type="match status" value="1"/>
</dbReference>
<dbReference type="PANTHER" id="PTHR23526">
    <property type="entry name" value="INTEGRAL MEMBRANE TRANSPORT PROTEIN-RELATED"/>
    <property type="match status" value="1"/>
</dbReference>
<dbReference type="PROSITE" id="PS50850">
    <property type="entry name" value="MFS"/>
    <property type="match status" value="1"/>
</dbReference>
<feature type="transmembrane region" description="Helical" evidence="5">
    <location>
        <begin position="349"/>
        <end position="382"/>
    </location>
</feature>
<comment type="caution">
    <text evidence="7">The sequence shown here is derived from an EMBL/GenBank/DDBJ whole genome shotgun (WGS) entry which is preliminary data.</text>
</comment>
<dbReference type="InterPro" id="IPR020846">
    <property type="entry name" value="MFS_dom"/>
</dbReference>
<evidence type="ECO:0000256" key="2">
    <source>
        <dbReference type="ARBA" id="ARBA00022692"/>
    </source>
</evidence>
<name>A0ABT0UJP2_9ACTN</name>
<evidence type="ECO:0000256" key="4">
    <source>
        <dbReference type="ARBA" id="ARBA00023136"/>
    </source>
</evidence>
<sequence>MRAPAALLCHAFLLQLAAYIVRPTSAYRAIELGVDPQLVGLIAASFALLPLVVAVAIGRWNDRGHVKLSLILGGALMVGAGVGVHLWSESLTSLLIWNAVIGLGHLLAVVGQQTLVAQLGREKLDSAFGTYTFAASLGQAAAPLALAAVGGSAVLPDTDILFAIYTATCAILLGMTGLLPSAHNADQRLGSEHSLRSALQVPPTTQRTMTGAMLLSMLVLAAVDLIQVYLPALGVEREIPSATIGVLLAVRAAATMASRLGLARLASRVGRTRLAYVSTIVAGAAVGALAAPVPIVVSGILLAIAGFALGIGQPLSMSIVTAAAPAGTTSTWLALRLSGNRVGQSVIPAILSGFTGSIGTGGVFVVTGIGLLGTAAAARFLIADDL</sequence>
<feature type="transmembrane region" description="Helical" evidence="5">
    <location>
        <begin position="38"/>
        <end position="58"/>
    </location>
</feature>
<evidence type="ECO:0000313" key="8">
    <source>
        <dbReference type="Proteomes" id="UP001431429"/>
    </source>
</evidence>
<feature type="transmembrane region" description="Helical" evidence="5">
    <location>
        <begin position="70"/>
        <end position="88"/>
    </location>
</feature>
<keyword evidence="2 5" id="KW-0812">Transmembrane</keyword>
<feature type="transmembrane region" description="Helical" evidence="5">
    <location>
        <begin position="160"/>
        <end position="179"/>
    </location>
</feature>
<gene>
    <name evidence="7" type="ORF">NBG84_07890</name>
</gene>
<dbReference type="PANTHER" id="PTHR23526:SF4">
    <property type="entry name" value="INTEGRAL MEMBRANE TRANSPORT PROTEIN"/>
    <property type="match status" value="1"/>
</dbReference>
<feature type="transmembrane region" description="Helical" evidence="5">
    <location>
        <begin position="128"/>
        <end position="154"/>
    </location>
</feature>
<feature type="transmembrane region" description="Helical" evidence="5">
    <location>
        <begin position="274"/>
        <end position="307"/>
    </location>
</feature>
<dbReference type="Proteomes" id="UP001431429">
    <property type="component" value="Unassembled WGS sequence"/>
</dbReference>
<evidence type="ECO:0000313" key="7">
    <source>
        <dbReference type="EMBL" id="MCM2388224.1"/>
    </source>
</evidence>
<protein>
    <submittedName>
        <fullName evidence="7">MFS transporter</fullName>
    </submittedName>
</protein>
<dbReference type="InterPro" id="IPR052528">
    <property type="entry name" value="Sugar_transport-like"/>
</dbReference>